<keyword evidence="3" id="KW-1185">Reference proteome</keyword>
<sequence length="419" mass="45986">MIRLRYPLRAYLVSFFAAAAAYLLIAFAMRDRIFEAYNTVTLLPWIYVTFLGGITAAASAFLTRSHAEADENAISLTSPRSRIALNAADFIVQYATLAVMPFALSFTATLLASMLVSNRGYLDPSYIPSALALLGALVLIGQTLGLLIPHRILCVLAAFIAGQFLGLYTNTTRIINNWDSANPQVWAFIVPILLLALAARSSFESFSAHRIWMSRAAVATCLVAFFVAFYFLSPIKLTTERQDSDSAHTCTPVGEDLLCTWNESDYRVPFLSAEIARAQLLRKAANIDLAPILYYEPGLNTDRLTTAPPDRRIALPSLGGTTKSVMSTQAITGDILADIGHPLSVCGTADITFDLATNFIYGNISTTDYRSTDAEHDSEVRHIAQEWVGLTDEQIAQKLVSRMRNDLQLCDAPEDNNGY</sequence>
<organism evidence="2 3">
    <name type="scientific">Trueperella abortisuis</name>
    <dbReference type="NCBI Taxonomy" id="445930"/>
    <lineage>
        <taxon>Bacteria</taxon>
        <taxon>Bacillati</taxon>
        <taxon>Actinomycetota</taxon>
        <taxon>Actinomycetes</taxon>
        <taxon>Actinomycetales</taxon>
        <taxon>Actinomycetaceae</taxon>
        <taxon>Trueperella</taxon>
    </lineage>
</organism>
<feature type="transmembrane region" description="Helical" evidence="1">
    <location>
        <begin position="181"/>
        <end position="199"/>
    </location>
</feature>
<name>A0ABT9PKK3_9ACTO</name>
<evidence type="ECO:0008006" key="4">
    <source>
        <dbReference type="Google" id="ProtNLM"/>
    </source>
</evidence>
<dbReference type="Proteomes" id="UP001230145">
    <property type="component" value="Unassembled WGS sequence"/>
</dbReference>
<keyword evidence="1" id="KW-1133">Transmembrane helix</keyword>
<feature type="transmembrane region" description="Helical" evidence="1">
    <location>
        <begin position="42"/>
        <end position="62"/>
    </location>
</feature>
<evidence type="ECO:0000313" key="2">
    <source>
        <dbReference type="EMBL" id="MDP9833247.1"/>
    </source>
</evidence>
<feature type="transmembrane region" description="Helical" evidence="1">
    <location>
        <begin position="211"/>
        <end position="232"/>
    </location>
</feature>
<protein>
    <recommendedName>
        <fullName evidence="4">ABC transporter permease</fullName>
    </recommendedName>
</protein>
<gene>
    <name evidence="2" type="ORF">J2S45_001926</name>
</gene>
<accession>A0ABT9PKK3</accession>
<evidence type="ECO:0000256" key="1">
    <source>
        <dbReference type="SAM" id="Phobius"/>
    </source>
</evidence>
<reference evidence="2 3" key="1">
    <citation type="submission" date="2023-07" db="EMBL/GenBank/DDBJ databases">
        <title>Sequencing the genomes of 1000 actinobacteria strains.</title>
        <authorList>
            <person name="Klenk H.-P."/>
        </authorList>
    </citation>
    <scope>NUCLEOTIDE SEQUENCE [LARGE SCALE GENOMIC DNA]</scope>
    <source>
        <strain evidence="2 3">DSM 19515</strain>
    </source>
</reference>
<feature type="transmembrane region" description="Helical" evidence="1">
    <location>
        <begin position="12"/>
        <end position="30"/>
    </location>
</feature>
<feature type="transmembrane region" description="Helical" evidence="1">
    <location>
        <begin position="83"/>
        <end position="106"/>
    </location>
</feature>
<keyword evidence="1" id="KW-0812">Transmembrane</keyword>
<comment type="caution">
    <text evidence="2">The sequence shown here is derived from an EMBL/GenBank/DDBJ whole genome shotgun (WGS) entry which is preliminary data.</text>
</comment>
<proteinExistence type="predicted"/>
<evidence type="ECO:0000313" key="3">
    <source>
        <dbReference type="Proteomes" id="UP001230145"/>
    </source>
</evidence>
<feature type="transmembrane region" description="Helical" evidence="1">
    <location>
        <begin position="152"/>
        <end position="169"/>
    </location>
</feature>
<feature type="transmembrane region" description="Helical" evidence="1">
    <location>
        <begin position="126"/>
        <end position="147"/>
    </location>
</feature>
<dbReference type="EMBL" id="JAUSQL010000001">
    <property type="protein sequence ID" value="MDP9833247.1"/>
    <property type="molecule type" value="Genomic_DNA"/>
</dbReference>
<dbReference type="RefSeq" id="WP_307635261.1">
    <property type="nucleotide sequence ID" value="NZ_JAUSQL010000001.1"/>
</dbReference>
<keyword evidence="1" id="KW-0472">Membrane</keyword>